<sequence length="121" mass="12933">MKEIKRGEIYSADFGVGFGSEQGGVRPVLILQNNTGNKHSPTTIVAAITGRKTKAALPTHVAIITSGLKTESTVLLEQIRTIDKARLGEYIGRLDSKTLATVDRAIVVSLGIKYLEGLLNG</sequence>
<comment type="function">
    <text evidence="3">Toxic component of a type II toxin-antitoxin (TA) system.</text>
</comment>
<dbReference type="Proteomes" id="UP000705508">
    <property type="component" value="Unassembled WGS sequence"/>
</dbReference>
<dbReference type="RefSeq" id="WP_076779338.1">
    <property type="nucleotide sequence ID" value="NZ_JACJKS010000027.1"/>
</dbReference>
<dbReference type="PIRSF" id="PIRSF033490">
    <property type="entry name" value="MazF"/>
    <property type="match status" value="1"/>
</dbReference>
<dbReference type="GO" id="GO:0016787">
    <property type="term" value="F:hydrolase activity"/>
    <property type="evidence" value="ECO:0007669"/>
    <property type="project" value="UniProtKB-KW"/>
</dbReference>
<protein>
    <recommendedName>
        <fullName evidence="3">mRNA interferase</fullName>
        <ecNumber evidence="3">3.1.-.-</ecNumber>
    </recommendedName>
</protein>
<dbReference type="EC" id="3.1.-.-" evidence="3"/>
<dbReference type="SUPFAM" id="SSF50118">
    <property type="entry name" value="Cell growth inhibitor/plasmid maintenance toxic component"/>
    <property type="match status" value="1"/>
</dbReference>
<name>A0A938XDB7_9CLOT</name>
<evidence type="ECO:0000313" key="4">
    <source>
        <dbReference type="EMBL" id="MBM6949416.1"/>
    </source>
</evidence>
<keyword evidence="3" id="KW-0540">Nuclease</keyword>
<accession>A0A938XDB7</accession>
<keyword evidence="3" id="KW-0378">Hydrolase</keyword>
<dbReference type="Pfam" id="PF02452">
    <property type="entry name" value="PemK_toxin"/>
    <property type="match status" value="1"/>
</dbReference>
<reference evidence="4" key="2">
    <citation type="journal article" date="2021" name="Sci. Rep.">
        <title>The distribution of antibiotic resistance genes in chicken gut microbiota commensals.</title>
        <authorList>
            <person name="Juricova H."/>
            <person name="Matiasovicova J."/>
            <person name="Kubasova T."/>
            <person name="Cejkova D."/>
            <person name="Rychlik I."/>
        </authorList>
    </citation>
    <scope>NUCLEOTIDE SEQUENCE</scope>
    <source>
        <strain evidence="4">An582</strain>
    </source>
</reference>
<evidence type="ECO:0000256" key="1">
    <source>
        <dbReference type="ARBA" id="ARBA00007521"/>
    </source>
</evidence>
<comment type="similarity">
    <text evidence="1 3">Belongs to the PemK/MazF family.</text>
</comment>
<evidence type="ECO:0000256" key="2">
    <source>
        <dbReference type="ARBA" id="ARBA00022649"/>
    </source>
</evidence>
<dbReference type="PANTHER" id="PTHR33988:SF2">
    <property type="entry name" value="ENDORIBONUCLEASE MAZF"/>
    <property type="match status" value="1"/>
</dbReference>
<proteinExistence type="inferred from homology"/>
<evidence type="ECO:0000313" key="5">
    <source>
        <dbReference type="Proteomes" id="UP000705508"/>
    </source>
</evidence>
<dbReference type="InterPro" id="IPR003477">
    <property type="entry name" value="PemK-like"/>
</dbReference>
<dbReference type="GO" id="GO:0016075">
    <property type="term" value="P:rRNA catabolic process"/>
    <property type="evidence" value="ECO:0007669"/>
    <property type="project" value="TreeGrafter"/>
</dbReference>
<reference evidence="4" key="1">
    <citation type="submission" date="2020-08" db="EMBL/GenBank/DDBJ databases">
        <authorList>
            <person name="Cejkova D."/>
            <person name="Kubasova T."/>
            <person name="Jahodarova E."/>
            <person name="Rychlik I."/>
        </authorList>
    </citation>
    <scope>NUCLEOTIDE SEQUENCE</scope>
    <source>
        <strain evidence="4">An582</strain>
    </source>
</reference>
<dbReference type="GO" id="GO:0004521">
    <property type="term" value="F:RNA endonuclease activity"/>
    <property type="evidence" value="ECO:0007669"/>
    <property type="project" value="TreeGrafter"/>
</dbReference>
<dbReference type="EMBL" id="JACJKS010000027">
    <property type="protein sequence ID" value="MBM6949416.1"/>
    <property type="molecule type" value="Genomic_DNA"/>
</dbReference>
<evidence type="ECO:0000256" key="3">
    <source>
        <dbReference type="PIRNR" id="PIRNR033490"/>
    </source>
</evidence>
<dbReference type="PANTHER" id="PTHR33988">
    <property type="entry name" value="ENDORIBONUCLEASE MAZF-RELATED"/>
    <property type="match status" value="1"/>
</dbReference>
<keyword evidence="2" id="KW-1277">Toxin-antitoxin system</keyword>
<organism evidence="4 5">
    <name type="scientific">Mordavella massiliensis</name>
    <dbReference type="NCBI Taxonomy" id="1871024"/>
    <lineage>
        <taxon>Bacteria</taxon>
        <taxon>Bacillati</taxon>
        <taxon>Bacillota</taxon>
        <taxon>Clostridia</taxon>
        <taxon>Eubacteriales</taxon>
        <taxon>Clostridiaceae</taxon>
        <taxon>Mordavella</taxon>
    </lineage>
</organism>
<gene>
    <name evidence="4" type="ORF">H6A20_12305</name>
</gene>
<dbReference type="GO" id="GO:0003677">
    <property type="term" value="F:DNA binding"/>
    <property type="evidence" value="ECO:0007669"/>
    <property type="project" value="InterPro"/>
</dbReference>
<dbReference type="Gene3D" id="2.30.30.110">
    <property type="match status" value="1"/>
</dbReference>
<dbReference type="GO" id="GO:0006402">
    <property type="term" value="P:mRNA catabolic process"/>
    <property type="evidence" value="ECO:0007669"/>
    <property type="project" value="TreeGrafter"/>
</dbReference>
<dbReference type="InterPro" id="IPR011067">
    <property type="entry name" value="Plasmid_toxin/cell-grow_inhib"/>
</dbReference>
<comment type="caution">
    <text evidence="4">The sequence shown here is derived from an EMBL/GenBank/DDBJ whole genome shotgun (WGS) entry which is preliminary data.</text>
</comment>
<dbReference type="AlphaFoldDB" id="A0A938XDB7"/>
<keyword evidence="3" id="KW-0255">Endonuclease</keyword>